<feature type="signal peptide" evidence="5">
    <location>
        <begin position="1"/>
        <end position="26"/>
    </location>
</feature>
<evidence type="ECO:0000256" key="4">
    <source>
        <dbReference type="ARBA" id="ARBA00022970"/>
    </source>
</evidence>
<feature type="domain" description="Leucine-binding protein" evidence="6">
    <location>
        <begin position="30"/>
        <end position="366"/>
    </location>
</feature>
<reference evidence="7" key="1">
    <citation type="submission" date="2024-06" db="EMBL/GenBank/DDBJ databases">
        <title>Complete genome of Salinicola endophyticus HNIBRBA4755.</title>
        <authorList>
            <person name="Shin S.Y."/>
            <person name="Kang H."/>
            <person name="Song J."/>
        </authorList>
    </citation>
    <scope>NUCLEOTIDE SEQUENCE</scope>
    <source>
        <strain evidence="7">HNIBRBA4755</strain>
    </source>
</reference>
<dbReference type="SUPFAM" id="SSF53822">
    <property type="entry name" value="Periplasmic binding protein-like I"/>
    <property type="match status" value="1"/>
</dbReference>
<feature type="chain" id="PRO_5044500960" evidence="5">
    <location>
        <begin position="27"/>
        <end position="375"/>
    </location>
</feature>
<proteinExistence type="inferred from homology"/>
<name>A0AB74U4B0_9GAMM</name>
<evidence type="ECO:0000313" key="7">
    <source>
        <dbReference type="EMBL" id="XCJ79012.1"/>
    </source>
</evidence>
<keyword evidence="2" id="KW-0813">Transport</keyword>
<keyword evidence="4" id="KW-0029">Amino-acid transport</keyword>
<organism evidence="7">
    <name type="scientific">Salinicola endophyticus</name>
    <dbReference type="NCBI Taxonomy" id="1949083"/>
    <lineage>
        <taxon>Bacteria</taxon>
        <taxon>Pseudomonadati</taxon>
        <taxon>Pseudomonadota</taxon>
        <taxon>Gammaproteobacteria</taxon>
        <taxon>Oceanospirillales</taxon>
        <taxon>Halomonadaceae</taxon>
        <taxon>Salinicola</taxon>
    </lineage>
</organism>
<dbReference type="GO" id="GO:0006865">
    <property type="term" value="P:amino acid transport"/>
    <property type="evidence" value="ECO:0007669"/>
    <property type="project" value="UniProtKB-KW"/>
</dbReference>
<accession>A0AB74U4B0</accession>
<evidence type="ECO:0000256" key="2">
    <source>
        <dbReference type="ARBA" id="ARBA00022448"/>
    </source>
</evidence>
<dbReference type="PRINTS" id="PR00337">
    <property type="entry name" value="LEUILEVALBP"/>
</dbReference>
<evidence type="ECO:0000259" key="6">
    <source>
        <dbReference type="Pfam" id="PF13458"/>
    </source>
</evidence>
<dbReference type="AlphaFoldDB" id="A0AB74U4B0"/>
<keyword evidence="3 5" id="KW-0732">Signal</keyword>
<gene>
    <name evidence="7" type="ORF">ABV408_16435</name>
</gene>
<dbReference type="EMBL" id="CP159578">
    <property type="protein sequence ID" value="XCJ79012.1"/>
    <property type="molecule type" value="Genomic_DNA"/>
</dbReference>
<dbReference type="RefSeq" id="WP_353979964.1">
    <property type="nucleotide sequence ID" value="NZ_CP159578.1"/>
</dbReference>
<dbReference type="PANTHER" id="PTHR47151">
    <property type="entry name" value="LEU/ILE/VAL-BINDING ABC TRANSPORTER SUBUNIT"/>
    <property type="match status" value="1"/>
</dbReference>
<dbReference type="InterPro" id="IPR028081">
    <property type="entry name" value="Leu-bd"/>
</dbReference>
<dbReference type="Gene3D" id="3.40.50.2300">
    <property type="match status" value="2"/>
</dbReference>
<protein>
    <submittedName>
        <fullName evidence="7">Branched-chain amino acid ABC transporter substrate-binding protein</fullName>
    </submittedName>
</protein>
<sequence>MNLRTILKLIASTAALHLAASGPALAQDGPITIGVQAPTTGSEATYGKDMLNAIGLAADEINAKGGLLGGRQITLVSGDTACDPQQSVNAASRLASQEVVGVVGGYCSGATQPTLKIYGDANIPFVIVAANSTQLIPANPGNAFMINSTGADQAKTAVDFFAGKGIDKLAIVNQGDAYSQDLANLTRDAWTAAGHELSAFEYVNKGEQDFSALVNKIRGSGAQAVFWTAYYADGGLLIRQLRQRGFQGTIAVGDGSNSPKLFDIAGQAAEGVYAFSNPTADFLPAAKQFISDYQAKFDTAPGPYAPLAYDGMQLMAWAIDKAGSTDADAIIKALGSADGKEWLAGPISFTPQHTLARSNFVVLEGQGGKWTRYQP</sequence>
<evidence type="ECO:0000256" key="1">
    <source>
        <dbReference type="ARBA" id="ARBA00010062"/>
    </source>
</evidence>
<dbReference type="Pfam" id="PF13458">
    <property type="entry name" value="Peripla_BP_6"/>
    <property type="match status" value="1"/>
</dbReference>
<evidence type="ECO:0000256" key="3">
    <source>
        <dbReference type="ARBA" id="ARBA00022729"/>
    </source>
</evidence>
<dbReference type="CDD" id="cd06342">
    <property type="entry name" value="PBP1_ABC_LIVBP-like"/>
    <property type="match status" value="1"/>
</dbReference>
<dbReference type="InterPro" id="IPR000709">
    <property type="entry name" value="Leu_Ile_Val-bd"/>
</dbReference>
<comment type="similarity">
    <text evidence="1">Belongs to the leucine-binding protein family.</text>
</comment>
<dbReference type="InterPro" id="IPR028082">
    <property type="entry name" value="Peripla_BP_I"/>
</dbReference>
<evidence type="ECO:0000256" key="5">
    <source>
        <dbReference type="SAM" id="SignalP"/>
    </source>
</evidence>
<dbReference type="PANTHER" id="PTHR47151:SF2">
    <property type="entry name" value="AMINO ACID BINDING PROTEIN"/>
    <property type="match status" value="1"/>
</dbReference>